<dbReference type="InterPro" id="IPR025110">
    <property type="entry name" value="AMP-bd_C"/>
</dbReference>
<feature type="domain" description="AMP-binding enzyme C-terminal" evidence="3">
    <location>
        <begin position="273"/>
        <end position="348"/>
    </location>
</feature>
<dbReference type="InterPro" id="IPR020845">
    <property type="entry name" value="AMP-binding_CS"/>
</dbReference>
<dbReference type="Pfam" id="PF13193">
    <property type="entry name" value="AMP-binding_C"/>
    <property type="match status" value="1"/>
</dbReference>
<dbReference type="GO" id="GO:0006631">
    <property type="term" value="P:fatty acid metabolic process"/>
    <property type="evidence" value="ECO:0007669"/>
    <property type="project" value="TreeGrafter"/>
</dbReference>
<dbReference type="Pfam" id="PF00501">
    <property type="entry name" value="AMP-binding"/>
    <property type="match status" value="1"/>
</dbReference>
<feature type="domain" description="AMP-dependent synthetase/ligase" evidence="2">
    <location>
        <begin position="26"/>
        <end position="223"/>
    </location>
</feature>
<dbReference type="InterPro" id="IPR000873">
    <property type="entry name" value="AMP-dep_synth/lig_dom"/>
</dbReference>
<protein>
    <submittedName>
        <fullName evidence="4">O-succinylbenzoic acid--CoA ligase MenE</fullName>
    </submittedName>
</protein>
<dbReference type="EMBL" id="BMGC01000003">
    <property type="protein sequence ID" value="GGB21766.1"/>
    <property type="molecule type" value="Genomic_DNA"/>
</dbReference>
<dbReference type="PANTHER" id="PTHR43201">
    <property type="entry name" value="ACYL-COA SYNTHETASE"/>
    <property type="match status" value="1"/>
</dbReference>
<evidence type="ECO:0000259" key="2">
    <source>
        <dbReference type="Pfam" id="PF00501"/>
    </source>
</evidence>
<dbReference type="NCBIfam" id="NF005877">
    <property type="entry name" value="PRK07824.1"/>
    <property type="match status" value="1"/>
</dbReference>
<gene>
    <name evidence="4" type="ORF">GCM10011489_07440</name>
</gene>
<dbReference type="SUPFAM" id="SSF56801">
    <property type="entry name" value="Acetyl-CoA synthetase-like"/>
    <property type="match status" value="1"/>
</dbReference>
<dbReference type="PANTHER" id="PTHR43201:SF8">
    <property type="entry name" value="ACYL-COA SYNTHETASE FAMILY MEMBER 3"/>
    <property type="match status" value="1"/>
</dbReference>
<dbReference type="GO" id="GO:0031956">
    <property type="term" value="F:medium-chain fatty acid-CoA ligase activity"/>
    <property type="evidence" value="ECO:0007669"/>
    <property type="project" value="TreeGrafter"/>
</dbReference>
<comment type="similarity">
    <text evidence="1">Belongs to the ATP-dependent AMP-binding enzyme family.</text>
</comment>
<evidence type="ECO:0000256" key="1">
    <source>
        <dbReference type="ARBA" id="ARBA00006432"/>
    </source>
</evidence>
<name>A0A916SY71_9ACTN</name>
<sequence length="366" mass="38001">MGDARLPVPADDPAETARLTQALAPGTPIDDRTALVMATSGTTGVPKGAMLTADALAASADATHAYLGGAGNWLLALPAHHIAGMQVLLRAIRAGHTPHVIDVSAGFDPEALVEAVAAMDAPRRYTSLVPTQLHKVLDSPAATDALRQFDAVLVGGAATPAALHARAQRAGIRLTRTYGMSETCGGCVYDGTPLRDTIIRIDDPDADGVGRVLLGGPTVALGYRGHPDHPAFAEPGFFTTDDLGVFGDGVLSIVGRADEAISSGGLTVIPQVVEAAILADERIADAAVFGMPDERLGERVVAAVVAGDIAADLVEQAVKQAVGARLDRYAVPREVFVVHALPRRGPGKIDRRTLREKLSDRGRAQA</sequence>
<keyword evidence="4" id="KW-0436">Ligase</keyword>
<proteinExistence type="inferred from homology"/>
<dbReference type="PROSITE" id="PS00455">
    <property type="entry name" value="AMP_BINDING"/>
    <property type="match status" value="1"/>
</dbReference>
<accession>A0A916SY71</accession>
<comment type="caution">
    <text evidence="4">The sequence shown here is derived from an EMBL/GenBank/DDBJ whole genome shotgun (WGS) entry which is preliminary data.</text>
</comment>
<evidence type="ECO:0000313" key="5">
    <source>
        <dbReference type="Proteomes" id="UP000621454"/>
    </source>
</evidence>
<dbReference type="Gene3D" id="3.40.50.12780">
    <property type="entry name" value="N-terminal domain of ligase-like"/>
    <property type="match status" value="1"/>
</dbReference>
<dbReference type="Proteomes" id="UP000621454">
    <property type="component" value="Unassembled WGS sequence"/>
</dbReference>
<reference evidence="4" key="1">
    <citation type="journal article" date="2014" name="Int. J. Syst. Evol. Microbiol.">
        <title>Complete genome sequence of Corynebacterium casei LMG S-19264T (=DSM 44701T), isolated from a smear-ripened cheese.</title>
        <authorList>
            <consortium name="US DOE Joint Genome Institute (JGI-PGF)"/>
            <person name="Walter F."/>
            <person name="Albersmeier A."/>
            <person name="Kalinowski J."/>
            <person name="Ruckert C."/>
        </authorList>
    </citation>
    <scope>NUCLEOTIDE SEQUENCE</scope>
    <source>
        <strain evidence="4">CGMCC 1.12827</strain>
    </source>
</reference>
<dbReference type="Gene3D" id="3.30.300.30">
    <property type="match status" value="1"/>
</dbReference>
<keyword evidence="5" id="KW-1185">Reference proteome</keyword>
<dbReference type="InterPro" id="IPR045851">
    <property type="entry name" value="AMP-bd_C_sf"/>
</dbReference>
<reference evidence="4" key="2">
    <citation type="submission" date="2020-09" db="EMBL/GenBank/DDBJ databases">
        <authorList>
            <person name="Sun Q."/>
            <person name="Zhou Y."/>
        </authorList>
    </citation>
    <scope>NUCLEOTIDE SEQUENCE</scope>
    <source>
        <strain evidence="4">CGMCC 1.12827</strain>
    </source>
</reference>
<evidence type="ECO:0000259" key="3">
    <source>
        <dbReference type="Pfam" id="PF13193"/>
    </source>
</evidence>
<organism evidence="4 5">
    <name type="scientific">Gordonia jinhuaensis</name>
    <dbReference type="NCBI Taxonomy" id="1517702"/>
    <lineage>
        <taxon>Bacteria</taxon>
        <taxon>Bacillati</taxon>
        <taxon>Actinomycetota</taxon>
        <taxon>Actinomycetes</taxon>
        <taxon>Mycobacteriales</taxon>
        <taxon>Gordoniaceae</taxon>
        <taxon>Gordonia</taxon>
    </lineage>
</organism>
<evidence type="ECO:0000313" key="4">
    <source>
        <dbReference type="EMBL" id="GGB21766.1"/>
    </source>
</evidence>
<dbReference type="InterPro" id="IPR042099">
    <property type="entry name" value="ANL_N_sf"/>
</dbReference>
<dbReference type="AlphaFoldDB" id="A0A916SY71"/>